<dbReference type="AlphaFoldDB" id="A0A7M7NE98"/>
<dbReference type="CDD" id="cd01670">
    <property type="entry name" value="Death"/>
    <property type="match status" value="1"/>
</dbReference>
<evidence type="ECO:0000259" key="3">
    <source>
        <dbReference type="PROSITE" id="PS50017"/>
    </source>
</evidence>
<dbReference type="Pfam" id="PF00531">
    <property type="entry name" value="Death"/>
    <property type="match status" value="1"/>
</dbReference>
<evidence type="ECO:0000256" key="1">
    <source>
        <dbReference type="ARBA" id="ARBA00022741"/>
    </source>
</evidence>
<dbReference type="PROSITE" id="PS50017">
    <property type="entry name" value="DEATH_DOMAIN"/>
    <property type="match status" value="1"/>
</dbReference>
<evidence type="ECO:0000313" key="6">
    <source>
        <dbReference type="Proteomes" id="UP000007110"/>
    </source>
</evidence>
<dbReference type="SUPFAM" id="SSF47986">
    <property type="entry name" value="DEATH domain"/>
    <property type="match status" value="1"/>
</dbReference>
<dbReference type="GO" id="GO:0005524">
    <property type="term" value="F:ATP binding"/>
    <property type="evidence" value="ECO:0007669"/>
    <property type="project" value="UniProtKB-KW"/>
</dbReference>
<dbReference type="Pfam" id="PF05729">
    <property type="entry name" value="NACHT"/>
    <property type="match status" value="1"/>
</dbReference>
<dbReference type="InterPro" id="IPR027417">
    <property type="entry name" value="P-loop_NTPase"/>
</dbReference>
<proteinExistence type="predicted"/>
<dbReference type="FunFam" id="3.40.50.300:FF:005641">
    <property type="entry name" value="Uncharacterized protein"/>
    <property type="match status" value="1"/>
</dbReference>
<dbReference type="PROSITE" id="PS50837">
    <property type="entry name" value="NACHT"/>
    <property type="match status" value="1"/>
</dbReference>
<dbReference type="OMA" id="NAHERAY"/>
<keyword evidence="1" id="KW-0547">Nucleotide-binding</keyword>
<feature type="domain" description="Death" evidence="3">
    <location>
        <begin position="20"/>
        <end position="97"/>
    </location>
</feature>
<evidence type="ECO:0000313" key="5">
    <source>
        <dbReference type="EnsemblMetazoa" id="XP_030835390"/>
    </source>
</evidence>
<accession>A0A7M7NE98</accession>
<evidence type="ECO:0000259" key="4">
    <source>
        <dbReference type="PROSITE" id="PS50837"/>
    </source>
</evidence>
<dbReference type="GO" id="GO:0007165">
    <property type="term" value="P:signal transduction"/>
    <property type="evidence" value="ECO:0007669"/>
    <property type="project" value="InterPro"/>
</dbReference>
<dbReference type="PANTHER" id="PTHR46312">
    <property type="entry name" value="NACHT DOMAIN-CONTAINING PROTEIN"/>
    <property type="match status" value="1"/>
</dbReference>
<dbReference type="OrthoDB" id="120976at2759"/>
<keyword evidence="2" id="KW-0067">ATP-binding</keyword>
<feature type="domain" description="NACHT" evidence="4">
    <location>
        <begin position="214"/>
        <end position="339"/>
    </location>
</feature>
<dbReference type="KEGG" id="spu:105439192"/>
<dbReference type="InterPro" id="IPR007111">
    <property type="entry name" value="NACHT_NTPase"/>
</dbReference>
<dbReference type="InterPro" id="IPR000488">
    <property type="entry name" value="Death_dom"/>
</dbReference>
<reference evidence="6" key="1">
    <citation type="submission" date="2015-02" db="EMBL/GenBank/DDBJ databases">
        <title>Genome sequencing for Strongylocentrotus purpuratus.</title>
        <authorList>
            <person name="Murali S."/>
            <person name="Liu Y."/>
            <person name="Vee V."/>
            <person name="English A."/>
            <person name="Wang M."/>
            <person name="Skinner E."/>
            <person name="Han Y."/>
            <person name="Muzny D.M."/>
            <person name="Worley K.C."/>
            <person name="Gibbs R.A."/>
        </authorList>
    </citation>
    <scope>NUCLEOTIDE SEQUENCE</scope>
</reference>
<dbReference type="Gene3D" id="3.40.50.300">
    <property type="entry name" value="P-loop containing nucleotide triphosphate hydrolases"/>
    <property type="match status" value="1"/>
</dbReference>
<evidence type="ECO:0000256" key="2">
    <source>
        <dbReference type="ARBA" id="ARBA00022840"/>
    </source>
</evidence>
<dbReference type="Proteomes" id="UP000007110">
    <property type="component" value="Unassembled WGS sequence"/>
</dbReference>
<dbReference type="InParanoid" id="A0A7M7NE98"/>
<dbReference type="RefSeq" id="XP_030835390.1">
    <property type="nucleotide sequence ID" value="XM_030979530.1"/>
</dbReference>
<protein>
    <submittedName>
        <fullName evidence="5">Uncharacterized protein</fullName>
    </submittedName>
</protein>
<name>A0A7M7NE98_STRPU</name>
<dbReference type="SMART" id="SM00005">
    <property type="entry name" value="DEATH"/>
    <property type="match status" value="1"/>
</dbReference>
<dbReference type="GeneID" id="105439192"/>
<keyword evidence="6" id="KW-1185">Reference proteome</keyword>
<dbReference type="Gene3D" id="3.80.10.10">
    <property type="entry name" value="Ribonuclease Inhibitor"/>
    <property type="match status" value="1"/>
</dbReference>
<organism evidence="5 6">
    <name type="scientific">Strongylocentrotus purpuratus</name>
    <name type="common">Purple sea urchin</name>
    <dbReference type="NCBI Taxonomy" id="7668"/>
    <lineage>
        <taxon>Eukaryota</taxon>
        <taxon>Metazoa</taxon>
        <taxon>Echinodermata</taxon>
        <taxon>Eleutherozoa</taxon>
        <taxon>Echinozoa</taxon>
        <taxon>Echinoidea</taxon>
        <taxon>Euechinoidea</taxon>
        <taxon>Echinacea</taxon>
        <taxon>Camarodonta</taxon>
        <taxon>Echinidea</taxon>
        <taxon>Strongylocentrotidae</taxon>
        <taxon>Strongylocentrotus</taxon>
    </lineage>
</organism>
<dbReference type="SUPFAM" id="SSF52047">
    <property type="entry name" value="RNI-like"/>
    <property type="match status" value="1"/>
</dbReference>
<dbReference type="InterPro" id="IPR011029">
    <property type="entry name" value="DEATH-like_dom_sf"/>
</dbReference>
<dbReference type="SUPFAM" id="SSF52540">
    <property type="entry name" value="P-loop containing nucleoside triphosphate hydrolases"/>
    <property type="match status" value="1"/>
</dbReference>
<dbReference type="Gene3D" id="1.10.533.10">
    <property type="entry name" value="Death Domain, Fas"/>
    <property type="match status" value="1"/>
</dbReference>
<dbReference type="InterPro" id="IPR032675">
    <property type="entry name" value="LRR_dom_sf"/>
</dbReference>
<reference evidence="5" key="2">
    <citation type="submission" date="2021-01" db="UniProtKB">
        <authorList>
            <consortium name="EnsemblMetazoa"/>
        </authorList>
    </citation>
    <scope>IDENTIFICATION</scope>
</reference>
<dbReference type="PANTHER" id="PTHR46312:SF2">
    <property type="entry name" value="NUCLEOTIDE-BINDING OLIGOMERIZATION DOMAIN-CONTAINING PROTEIN 2-LIKE"/>
    <property type="match status" value="1"/>
</dbReference>
<dbReference type="EnsemblMetazoa" id="XM_030979530">
    <property type="protein sequence ID" value="XP_030835390"/>
    <property type="gene ID" value="LOC105439192"/>
</dbReference>
<sequence length="1125" mass="127454">MAEGGTGELIMGTDEERQALVNLLLDLSSELGHSWKDIGRRLAIPEANLQNFESDYPKQRERGYQMLLQWRQMTRNKDLVKTLVQGLQSVQRLDLADKYGPRFEALFPSEIESDAASPTALDAKETRMVEHFKHHYKTRNRVPMVPWAGENGNIVTVDLSRVYTNLELLLDIDSPDLPIHYRLNLDDLFKDVKASDGNDNEIDGCEETLATSSTRVVARGRTGSGKTTFLLKLSSDWAEGRTSPVKDAVAVFLLQLRKLDHTSNFGAAVVDQLLPKKDFTPQFIEEFAEKNQKRVVVLLDGYDEFKGKGLDQKNCGNIVKMLRKEYLPFVQILITTRPGRVGDFIKLEGHFTNEYRHLQITGFSSQDIDAYVKKIFNSRPELGEKLLAYLEENHLKTELAFLPLMCCAFCQLTKLTDGKDFKDMNTISSLFDKLVKCLLKYHPKSKEQMSGLRRLDTTELDATEETGDEVFQACQIDEDDLILQLGKVALQGFVRSVEDELIFSLKDFKDCKSGAREVVAMGCKVGILVRDEEAEYRPTLYQDLEINNEDGVVDSHNITFVLKIIQEKLAGSYLAHLSTGNKEKRCFFQKCVEDIRTLQRATDLGNVLMFASGTNEEAARTIINQVVSLMKSEEENIKLFINGKLRYSECNRVQKLIEFCLQLNFESQSKGELNDVLAPFMSGCSRLRLVGISGYVTKSLGYFLQHGRGISIKSLELIRLHLNSSSQFREFLDTFPGLENEVSDSMKRKWRRRKKQSEEPLTEEKRRAKLREGVTKGRVMPKYLLQRPDDTFLAVLPLWEQVNQMQMSEWKLGPVIDGLERCLVEELILNGVKANPADWERLFKMFKNPSFTCLKRLTLCMNGISDKCFAKLIPGLSCQSNLTYLKLSGNEVGPDFLDALEECPMMENLEFLALQETGMDSENIEQLGYILKHFPSLSTLDIGCSPCSDDTSIISILDGVQHCPQLTRLMISLHHVTEKALNHLQTKVDTLARLKELHLIHSPVPEKVIACATGIIPVMPNLADLRISSTPPDKTKPHNKGTARVSCEVADLFSTAILATPSLRFLSILYTTYGPDSFVNLLEKSSEATKAGLQTLRFSKACIPEEEEVRRHVRKAEETFLRIWV</sequence>